<accession>A0A5J9UCA3</accession>
<evidence type="ECO:0000313" key="2">
    <source>
        <dbReference type="EMBL" id="TVU21379.1"/>
    </source>
</evidence>
<name>A0A5J9UCA3_9POAL</name>
<feature type="region of interest" description="Disordered" evidence="1">
    <location>
        <begin position="121"/>
        <end position="142"/>
    </location>
</feature>
<dbReference type="AlphaFoldDB" id="A0A5J9UCA3"/>
<proteinExistence type="predicted"/>
<comment type="caution">
    <text evidence="2">The sequence shown here is derived from an EMBL/GenBank/DDBJ whole genome shotgun (WGS) entry which is preliminary data.</text>
</comment>
<reference evidence="2 3" key="1">
    <citation type="journal article" date="2019" name="Sci. Rep.">
        <title>A high-quality genome of Eragrostis curvula grass provides insights into Poaceae evolution and supports new strategies to enhance forage quality.</title>
        <authorList>
            <person name="Carballo J."/>
            <person name="Santos B.A.C.M."/>
            <person name="Zappacosta D."/>
            <person name="Garbus I."/>
            <person name="Selva J.P."/>
            <person name="Gallo C.A."/>
            <person name="Diaz A."/>
            <person name="Albertini E."/>
            <person name="Caccamo M."/>
            <person name="Echenique V."/>
        </authorList>
    </citation>
    <scope>NUCLEOTIDE SEQUENCE [LARGE SCALE GENOMIC DNA]</scope>
    <source>
        <strain evidence="3">cv. Victoria</strain>
        <tissue evidence="2">Leaf</tissue>
    </source>
</reference>
<organism evidence="2 3">
    <name type="scientific">Eragrostis curvula</name>
    <name type="common">weeping love grass</name>
    <dbReference type="NCBI Taxonomy" id="38414"/>
    <lineage>
        <taxon>Eukaryota</taxon>
        <taxon>Viridiplantae</taxon>
        <taxon>Streptophyta</taxon>
        <taxon>Embryophyta</taxon>
        <taxon>Tracheophyta</taxon>
        <taxon>Spermatophyta</taxon>
        <taxon>Magnoliopsida</taxon>
        <taxon>Liliopsida</taxon>
        <taxon>Poales</taxon>
        <taxon>Poaceae</taxon>
        <taxon>PACMAD clade</taxon>
        <taxon>Chloridoideae</taxon>
        <taxon>Eragrostideae</taxon>
        <taxon>Eragrostidinae</taxon>
        <taxon>Eragrostis</taxon>
    </lineage>
</organism>
<dbReference type="Gramene" id="TVU21379">
    <property type="protein sequence ID" value="TVU21379"/>
    <property type="gene ID" value="EJB05_31009"/>
</dbReference>
<evidence type="ECO:0000313" key="3">
    <source>
        <dbReference type="Proteomes" id="UP000324897"/>
    </source>
</evidence>
<dbReference type="Proteomes" id="UP000324897">
    <property type="component" value="Unassembled WGS sequence"/>
</dbReference>
<evidence type="ECO:0000256" key="1">
    <source>
        <dbReference type="SAM" id="MobiDB-lite"/>
    </source>
</evidence>
<keyword evidence="3" id="KW-1185">Reference proteome</keyword>
<dbReference type="EMBL" id="RWGY01000026">
    <property type="protein sequence ID" value="TVU21379.1"/>
    <property type="molecule type" value="Genomic_DNA"/>
</dbReference>
<feature type="compositionally biased region" description="Basic and acidic residues" evidence="1">
    <location>
        <begin position="133"/>
        <end position="142"/>
    </location>
</feature>
<sequence length="142" mass="15905">MLACRRCSSTGSLAAATMAKDAATSPRGRPSLQECMLQTLQRFSSEGREWADPKNPLLMKEKAANVLHMLWQWTKYCVKNVTEADRAKSRCVCTIIVVVANTYYTYANLWALNRQGRGAGNSFGSTNHRIKPTNRDEETSKD</sequence>
<gene>
    <name evidence="2" type="ORF">EJB05_31009</name>
</gene>
<protein>
    <submittedName>
        <fullName evidence="2">Uncharacterized protein</fullName>
    </submittedName>
</protein>